<evidence type="ECO:0000313" key="8">
    <source>
        <dbReference type="Proteomes" id="UP000554004"/>
    </source>
</evidence>
<dbReference type="InterPro" id="IPR027417">
    <property type="entry name" value="P-loop_NTPase"/>
</dbReference>
<feature type="domain" description="UvrD-like helicase ATP-binding" evidence="6">
    <location>
        <begin position="9"/>
        <end position="70"/>
    </location>
</feature>
<evidence type="ECO:0000256" key="1">
    <source>
        <dbReference type="ARBA" id="ARBA00022741"/>
    </source>
</evidence>
<sequence>MDFDQIILGKLNEQQKIAVESTKGPLLVFAGAGSGKTRVITNRIAYLITKEGVSPNNILAVTFTKKAAGE</sequence>
<dbReference type="SUPFAM" id="SSF52540">
    <property type="entry name" value="P-loop containing nucleoside triphosphate hydrolases"/>
    <property type="match status" value="1"/>
</dbReference>
<dbReference type="Gene3D" id="3.40.50.300">
    <property type="entry name" value="P-loop containing nucleotide triphosphate hydrolases"/>
    <property type="match status" value="1"/>
</dbReference>
<dbReference type="GO" id="GO:0003677">
    <property type="term" value="F:DNA binding"/>
    <property type="evidence" value="ECO:0007669"/>
    <property type="project" value="InterPro"/>
</dbReference>
<dbReference type="GO" id="GO:0005829">
    <property type="term" value="C:cytosol"/>
    <property type="evidence" value="ECO:0007669"/>
    <property type="project" value="TreeGrafter"/>
</dbReference>
<accession>A0A847ETE1</accession>
<dbReference type="EMBL" id="JAAZAL010000085">
    <property type="protein sequence ID" value="NLE31079.1"/>
    <property type="molecule type" value="Genomic_DNA"/>
</dbReference>
<keyword evidence="3 5" id="KW-0347">Helicase</keyword>
<dbReference type="GO" id="GO:0000725">
    <property type="term" value="P:recombinational repair"/>
    <property type="evidence" value="ECO:0007669"/>
    <property type="project" value="TreeGrafter"/>
</dbReference>
<comment type="caution">
    <text evidence="7">The sequence shown here is derived from an EMBL/GenBank/DDBJ whole genome shotgun (WGS) entry which is preliminary data.</text>
</comment>
<dbReference type="Pfam" id="PF00580">
    <property type="entry name" value="UvrD-helicase"/>
    <property type="match status" value="1"/>
</dbReference>
<dbReference type="PROSITE" id="PS51198">
    <property type="entry name" value="UVRD_HELICASE_ATP_BIND"/>
    <property type="match status" value="1"/>
</dbReference>
<evidence type="ECO:0000256" key="3">
    <source>
        <dbReference type="ARBA" id="ARBA00022806"/>
    </source>
</evidence>
<dbReference type="InterPro" id="IPR014016">
    <property type="entry name" value="UvrD-like_ATP-bd"/>
</dbReference>
<dbReference type="Proteomes" id="UP000554004">
    <property type="component" value="Unassembled WGS sequence"/>
</dbReference>
<keyword evidence="4 5" id="KW-0067">ATP-binding</keyword>
<name>A0A847ETE1_9BACT</name>
<dbReference type="GO" id="GO:0005524">
    <property type="term" value="F:ATP binding"/>
    <property type="evidence" value="ECO:0007669"/>
    <property type="project" value="UniProtKB-UniRule"/>
</dbReference>
<feature type="non-terminal residue" evidence="7">
    <location>
        <position position="70"/>
    </location>
</feature>
<evidence type="ECO:0000259" key="6">
    <source>
        <dbReference type="PROSITE" id="PS51198"/>
    </source>
</evidence>
<evidence type="ECO:0000256" key="2">
    <source>
        <dbReference type="ARBA" id="ARBA00022801"/>
    </source>
</evidence>
<organism evidence="7 8">
    <name type="scientific">Candidatus Dojkabacteria bacterium</name>
    <dbReference type="NCBI Taxonomy" id="2099670"/>
    <lineage>
        <taxon>Bacteria</taxon>
        <taxon>Candidatus Dojkabacteria</taxon>
    </lineage>
</organism>
<dbReference type="PANTHER" id="PTHR11070:SF2">
    <property type="entry name" value="ATP-DEPENDENT DNA HELICASE SRS2"/>
    <property type="match status" value="1"/>
</dbReference>
<feature type="binding site" evidence="5">
    <location>
        <begin position="30"/>
        <end position="37"/>
    </location>
    <ligand>
        <name>ATP</name>
        <dbReference type="ChEBI" id="CHEBI:30616"/>
    </ligand>
</feature>
<dbReference type="GO" id="GO:0016787">
    <property type="term" value="F:hydrolase activity"/>
    <property type="evidence" value="ECO:0007669"/>
    <property type="project" value="UniProtKB-UniRule"/>
</dbReference>
<protein>
    <submittedName>
        <fullName evidence="7">UvrD-helicase domain-containing protein</fullName>
    </submittedName>
</protein>
<dbReference type="InterPro" id="IPR000212">
    <property type="entry name" value="DNA_helicase_UvrD/REP"/>
</dbReference>
<dbReference type="AlphaFoldDB" id="A0A847ETE1"/>
<dbReference type="GO" id="GO:0043138">
    <property type="term" value="F:3'-5' DNA helicase activity"/>
    <property type="evidence" value="ECO:0007669"/>
    <property type="project" value="TreeGrafter"/>
</dbReference>
<dbReference type="PANTHER" id="PTHR11070">
    <property type="entry name" value="UVRD / RECB / PCRA DNA HELICASE FAMILY MEMBER"/>
    <property type="match status" value="1"/>
</dbReference>
<gene>
    <name evidence="7" type="ORF">GX618_02275</name>
</gene>
<reference evidence="7 8" key="1">
    <citation type="journal article" date="2020" name="Biotechnol. Biofuels">
        <title>New insights from the biogas microbiome by comprehensive genome-resolved metagenomics of nearly 1600 species originating from multiple anaerobic digesters.</title>
        <authorList>
            <person name="Campanaro S."/>
            <person name="Treu L."/>
            <person name="Rodriguez-R L.M."/>
            <person name="Kovalovszki A."/>
            <person name="Ziels R.M."/>
            <person name="Maus I."/>
            <person name="Zhu X."/>
            <person name="Kougias P.G."/>
            <person name="Basile A."/>
            <person name="Luo G."/>
            <person name="Schluter A."/>
            <person name="Konstantinidis K.T."/>
            <person name="Angelidaki I."/>
        </authorList>
    </citation>
    <scope>NUCLEOTIDE SEQUENCE [LARGE SCALE GENOMIC DNA]</scope>
    <source>
        <strain evidence="7">AS06rmzACSIP_421</strain>
    </source>
</reference>
<proteinExistence type="predicted"/>
<keyword evidence="1 5" id="KW-0547">Nucleotide-binding</keyword>
<keyword evidence="2 5" id="KW-0378">Hydrolase</keyword>
<evidence type="ECO:0000256" key="4">
    <source>
        <dbReference type="ARBA" id="ARBA00022840"/>
    </source>
</evidence>
<evidence type="ECO:0000256" key="5">
    <source>
        <dbReference type="PROSITE-ProRule" id="PRU00560"/>
    </source>
</evidence>
<evidence type="ECO:0000313" key="7">
    <source>
        <dbReference type="EMBL" id="NLE31079.1"/>
    </source>
</evidence>